<dbReference type="FunFam" id="2.60.40.10:FF:000495">
    <property type="entry name" value="Periplasmic beta-glucosidase"/>
    <property type="match status" value="1"/>
</dbReference>
<dbReference type="SUPFAM" id="SSF51445">
    <property type="entry name" value="(Trans)glycosidases"/>
    <property type="match status" value="1"/>
</dbReference>
<dbReference type="InterPro" id="IPR019800">
    <property type="entry name" value="Glyco_hydro_3_AS"/>
</dbReference>
<evidence type="ECO:0000313" key="9">
    <source>
        <dbReference type="EMBL" id="MCS5727766.1"/>
    </source>
</evidence>
<dbReference type="InterPro" id="IPR050288">
    <property type="entry name" value="Cellulose_deg_GH3"/>
</dbReference>
<name>A0AA41XKR6_9MICO</name>
<dbReference type="Pfam" id="PF14310">
    <property type="entry name" value="Fn3-like"/>
    <property type="match status" value="1"/>
</dbReference>
<dbReference type="PANTHER" id="PTHR42715:SF10">
    <property type="entry name" value="BETA-GLUCOSIDASE"/>
    <property type="match status" value="1"/>
</dbReference>
<dbReference type="PROSITE" id="PS00775">
    <property type="entry name" value="GLYCOSYL_HYDROL_F3"/>
    <property type="match status" value="1"/>
</dbReference>
<dbReference type="PRINTS" id="PR00133">
    <property type="entry name" value="GLHYDRLASE3"/>
</dbReference>
<keyword evidence="2 6" id="KW-0378">Hydrolase</keyword>
<comment type="function">
    <text evidence="4">Catalyzes the hydrolysis of a non-reducing terminal alpha-L-arabinopyranosidic linkage in ginsenoside Rb2 (alpha-L-arabinopyranosyl-(1-&gt;6)-alpha-D-glucopyranosyl) to release alpha-D-glucopyranosyl (Rd). It is not able to hydrolyze alpha-L-arabinofuranosyl-(1-&gt;6)-alpha-D-glucopyranosyl (Rc).</text>
</comment>
<dbReference type="GO" id="GO:0005975">
    <property type="term" value="P:carbohydrate metabolic process"/>
    <property type="evidence" value="ECO:0007669"/>
    <property type="project" value="InterPro"/>
</dbReference>
<dbReference type="InterPro" id="IPR001764">
    <property type="entry name" value="Glyco_hydro_3_N"/>
</dbReference>
<dbReference type="Pfam" id="PF01915">
    <property type="entry name" value="Glyco_hydro_3_C"/>
    <property type="match status" value="1"/>
</dbReference>
<dbReference type="GO" id="GO:0008422">
    <property type="term" value="F:beta-glucosidase activity"/>
    <property type="evidence" value="ECO:0007669"/>
    <property type="project" value="UniProtKB-ARBA"/>
</dbReference>
<comment type="caution">
    <text evidence="9">The sequence shown here is derived from an EMBL/GenBank/DDBJ whole genome shotgun (WGS) entry which is preliminary data.</text>
</comment>
<evidence type="ECO:0000256" key="2">
    <source>
        <dbReference type="ARBA" id="ARBA00022801"/>
    </source>
</evidence>
<dbReference type="SMART" id="SM01217">
    <property type="entry name" value="Fn3_like"/>
    <property type="match status" value="1"/>
</dbReference>
<evidence type="ECO:0000259" key="8">
    <source>
        <dbReference type="SMART" id="SM01217"/>
    </source>
</evidence>
<dbReference type="SUPFAM" id="SSF52279">
    <property type="entry name" value="Beta-D-glucan exohydrolase, C-terminal domain"/>
    <property type="match status" value="1"/>
</dbReference>
<dbReference type="Proteomes" id="UP001165587">
    <property type="component" value="Unassembled WGS sequence"/>
</dbReference>
<evidence type="ECO:0000256" key="1">
    <source>
        <dbReference type="ARBA" id="ARBA00005336"/>
    </source>
</evidence>
<evidence type="ECO:0000313" key="10">
    <source>
        <dbReference type="Proteomes" id="UP001165587"/>
    </source>
</evidence>
<dbReference type="AlphaFoldDB" id="A0AA41XKR6"/>
<dbReference type="InterPro" id="IPR017853">
    <property type="entry name" value="GH"/>
</dbReference>
<feature type="region of interest" description="Disordered" evidence="7">
    <location>
        <begin position="663"/>
        <end position="688"/>
    </location>
</feature>
<dbReference type="InterPro" id="IPR002772">
    <property type="entry name" value="Glyco_hydro_3_C"/>
</dbReference>
<evidence type="ECO:0000256" key="6">
    <source>
        <dbReference type="RuleBase" id="RU361161"/>
    </source>
</evidence>
<feature type="domain" description="Fibronectin type III-like" evidence="8">
    <location>
        <begin position="581"/>
        <end position="651"/>
    </location>
</feature>
<dbReference type="RefSeq" id="WP_259530804.1">
    <property type="nucleotide sequence ID" value="NZ_JANLCK010000014.1"/>
</dbReference>
<protein>
    <recommendedName>
        <fullName evidence="5">Exo-alpha-(1-&gt;6)-L-arabinopyranosidase</fullName>
    </recommendedName>
</protein>
<dbReference type="Gene3D" id="3.40.50.1700">
    <property type="entry name" value="Glycoside hydrolase family 3 C-terminal domain"/>
    <property type="match status" value="1"/>
</dbReference>
<feature type="compositionally biased region" description="Basic and acidic residues" evidence="7">
    <location>
        <begin position="666"/>
        <end position="688"/>
    </location>
</feature>
<dbReference type="Pfam" id="PF00933">
    <property type="entry name" value="Glyco_hydro_3"/>
    <property type="match status" value="1"/>
</dbReference>
<accession>A0AA41XKR6</accession>
<dbReference type="InterPro" id="IPR013783">
    <property type="entry name" value="Ig-like_fold"/>
</dbReference>
<evidence type="ECO:0000256" key="3">
    <source>
        <dbReference type="ARBA" id="ARBA00023277"/>
    </source>
</evidence>
<proteinExistence type="inferred from homology"/>
<dbReference type="PANTHER" id="PTHR42715">
    <property type="entry name" value="BETA-GLUCOSIDASE"/>
    <property type="match status" value="1"/>
</dbReference>
<sequence length="803" mass="85459">MTGQTPAEMLARLTDAEKVSLTAGADAWTTRAVDRVGVPAVRVGDGPHGVRRPQEGSALSMFDSHPATCFPTASALGSSWDPALVREVGIALGREAAGHGIGVLLGPGVNLKRTPVGGRNFEYFSEDPHLSSRIGAAWVGGVQSTGVGASLKHFAANNTEQRRYGIEAVVDERALRELYLASFEHIVVSERPATVMAAYNRLNGPHCTENAWLLNGVLRGEWGFEGVVVSDWGAAWDRTASVPAGNDLAMPGLGKGDDRYVQRALTSGRLPQKALDASVLRILELAARYGDVQGTSAPDLEAHHDLARRAAAAGTVLLKNDGVLPIATGSRVAVIGAMAEEPRFQGAGSSHVVPTQVDTLLQALTEALGDSAVSYAPGYDRGHDRASAAQLAQARVAALAADVAVVVVGLPETFETEGVDREHLRLPASHDRLVETVRAANPRTVVVLQNGSPVELPWAASVPAIVEGYLGGQASGSAMADVLLGAAEPGGRLAETFPVRYDDHPVSVLPNGPATIEYRESLYVGYRWFDSAGEAVAFPFGHGLSYTSFSWSEATVTVGEGLDEVEVRVTVSNTGSRSGSDVVQVYVHDAESTLFRPEQELRAFEKVWLSPGESSEVVLRLDRRAFSAWDADAHAWVLEPGEFEVRVARSSRDIVRRATVVPGGARVDREPPDDREPPAHRDPLPYREPSRAVGFPATAFGKLLGRTRPGNTAARQGRFTLDTSIRDMQEARVGRILLRFATSRAIATLGAPAGAAADAVAGDVVSQFTFRMIPTVSGGLVGRRAARRLLAIVNVLARLDRSF</sequence>
<evidence type="ECO:0000256" key="7">
    <source>
        <dbReference type="SAM" id="MobiDB-lite"/>
    </source>
</evidence>
<evidence type="ECO:0000256" key="4">
    <source>
        <dbReference type="ARBA" id="ARBA00058905"/>
    </source>
</evidence>
<dbReference type="InterPro" id="IPR036962">
    <property type="entry name" value="Glyco_hydro_3_N_sf"/>
</dbReference>
<evidence type="ECO:0000256" key="5">
    <source>
        <dbReference type="ARBA" id="ARBA00074219"/>
    </source>
</evidence>
<reference evidence="9" key="1">
    <citation type="submission" date="2022-08" db="EMBL/GenBank/DDBJ databases">
        <authorList>
            <person name="Deng Y."/>
            <person name="Han X.-F."/>
            <person name="Zhang Y.-Q."/>
        </authorList>
    </citation>
    <scope>NUCLEOTIDE SEQUENCE</scope>
    <source>
        <strain evidence="9">CPCC 203407</strain>
    </source>
</reference>
<dbReference type="Gene3D" id="3.20.20.300">
    <property type="entry name" value="Glycoside hydrolase, family 3, N-terminal domain"/>
    <property type="match status" value="1"/>
</dbReference>
<gene>
    <name evidence="9" type="ORF">N1028_17865</name>
</gene>
<keyword evidence="6" id="KW-0326">Glycosidase</keyword>
<dbReference type="EMBL" id="JANLCK010000014">
    <property type="protein sequence ID" value="MCS5727766.1"/>
    <property type="molecule type" value="Genomic_DNA"/>
</dbReference>
<organism evidence="9 10">
    <name type="scientific">Herbiconiux oxytropis</name>
    <dbReference type="NCBI Taxonomy" id="2970915"/>
    <lineage>
        <taxon>Bacteria</taxon>
        <taxon>Bacillati</taxon>
        <taxon>Actinomycetota</taxon>
        <taxon>Actinomycetes</taxon>
        <taxon>Micrococcales</taxon>
        <taxon>Microbacteriaceae</taxon>
        <taxon>Herbiconiux</taxon>
    </lineage>
</organism>
<dbReference type="InterPro" id="IPR036881">
    <property type="entry name" value="Glyco_hydro_3_C_sf"/>
</dbReference>
<comment type="similarity">
    <text evidence="1 6">Belongs to the glycosyl hydrolase 3 family.</text>
</comment>
<dbReference type="InterPro" id="IPR026891">
    <property type="entry name" value="Fn3-like"/>
</dbReference>
<keyword evidence="10" id="KW-1185">Reference proteome</keyword>
<dbReference type="Gene3D" id="2.60.40.10">
    <property type="entry name" value="Immunoglobulins"/>
    <property type="match status" value="1"/>
</dbReference>
<keyword evidence="3" id="KW-0119">Carbohydrate metabolism</keyword>